<evidence type="ECO:0000313" key="1">
    <source>
        <dbReference type="EnsemblMetazoa" id="XP_020908945.2"/>
    </source>
</evidence>
<name>A0A913XSB5_EXADI</name>
<evidence type="ECO:0000313" key="2">
    <source>
        <dbReference type="Proteomes" id="UP000887567"/>
    </source>
</evidence>
<dbReference type="OrthoDB" id="5988856at2759"/>
<evidence type="ECO:0008006" key="3">
    <source>
        <dbReference type="Google" id="ProtNLM"/>
    </source>
</evidence>
<organism evidence="1 2">
    <name type="scientific">Exaiptasia diaphana</name>
    <name type="common">Tropical sea anemone</name>
    <name type="synonym">Aiptasia pulchella</name>
    <dbReference type="NCBI Taxonomy" id="2652724"/>
    <lineage>
        <taxon>Eukaryota</taxon>
        <taxon>Metazoa</taxon>
        <taxon>Cnidaria</taxon>
        <taxon>Anthozoa</taxon>
        <taxon>Hexacorallia</taxon>
        <taxon>Actiniaria</taxon>
        <taxon>Aiptasiidae</taxon>
        <taxon>Exaiptasia</taxon>
    </lineage>
</organism>
<dbReference type="KEGG" id="epa:110246903"/>
<protein>
    <recommendedName>
        <fullName evidence="3">Replication protein A OB domain-containing protein</fullName>
    </recommendedName>
</protein>
<dbReference type="AlphaFoldDB" id="A0A913XSB5"/>
<accession>A0A913XSB5</accession>
<proteinExistence type="predicted"/>
<sequence length="220" mass="25244">MAADKKEKMGEENFLPNISVDVFQDNEMDEMMQEEDQISKGIAKGYLHNISPLKKDGAFFDFQIQTKYKTLRGVCFSPKKRKLLEDFTNTSSPVKLSKCTLETKCNSQDLLLHEDIVIEEYPEVDFPKKDIDTNLTISDIKSVCIGQLITLKAKVVSIGEVRKVKNGKLSLREVYIADPTDSIKLDLWEENIDKAQEGKTYLFRNLRVKKNSYSSEIYLN</sequence>
<dbReference type="RefSeq" id="XP_020908945.2">
    <property type="nucleotide sequence ID" value="XM_021053286.2"/>
</dbReference>
<dbReference type="Gene3D" id="2.40.50.140">
    <property type="entry name" value="Nucleic acid-binding proteins"/>
    <property type="match status" value="1"/>
</dbReference>
<dbReference type="EnsemblMetazoa" id="XM_021053286.2">
    <property type="protein sequence ID" value="XP_020908945.2"/>
    <property type="gene ID" value="LOC110246903"/>
</dbReference>
<dbReference type="GeneID" id="110246903"/>
<dbReference type="InterPro" id="IPR012340">
    <property type="entry name" value="NA-bd_OB-fold"/>
</dbReference>
<dbReference type="SUPFAM" id="SSF50249">
    <property type="entry name" value="Nucleic acid-binding proteins"/>
    <property type="match status" value="1"/>
</dbReference>
<dbReference type="OMA" id="IACKSME"/>
<reference evidence="1" key="1">
    <citation type="submission" date="2022-11" db="UniProtKB">
        <authorList>
            <consortium name="EnsemblMetazoa"/>
        </authorList>
    </citation>
    <scope>IDENTIFICATION</scope>
</reference>
<keyword evidence="2" id="KW-1185">Reference proteome</keyword>
<dbReference type="Proteomes" id="UP000887567">
    <property type="component" value="Unplaced"/>
</dbReference>